<dbReference type="Proteomes" id="UP001189429">
    <property type="component" value="Unassembled WGS sequence"/>
</dbReference>
<accession>A0ABN9T3G4</accession>
<feature type="chain" id="PRO_5045234075" description="F-box domain-containing protein" evidence="2">
    <location>
        <begin position="24"/>
        <end position="117"/>
    </location>
</feature>
<sequence>MLTELPGPLCSSLLLWLDEGALGALASAARSPSELSADPALWRRLASCRDPRGVWLALGGAFGGAAAEPSSVDWRALCRRLSPGAAGLAWPDAEAAAGSVGPERGGGRSPPDRIDYT</sequence>
<feature type="region of interest" description="Disordered" evidence="1">
    <location>
        <begin position="93"/>
        <end position="117"/>
    </location>
</feature>
<evidence type="ECO:0008006" key="5">
    <source>
        <dbReference type="Google" id="ProtNLM"/>
    </source>
</evidence>
<proteinExistence type="predicted"/>
<feature type="signal peptide" evidence="2">
    <location>
        <begin position="1"/>
        <end position="23"/>
    </location>
</feature>
<reference evidence="3" key="1">
    <citation type="submission" date="2023-10" db="EMBL/GenBank/DDBJ databases">
        <authorList>
            <person name="Chen Y."/>
            <person name="Shah S."/>
            <person name="Dougan E. K."/>
            <person name="Thang M."/>
            <person name="Chan C."/>
        </authorList>
    </citation>
    <scope>NUCLEOTIDE SEQUENCE [LARGE SCALE GENOMIC DNA]</scope>
</reference>
<name>A0ABN9T3G4_9DINO</name>
<keyword evidence="4" id="KW-1185">Reference proteome</keyword>
<keyword evidence="2" id="KW-0732">Signal</keyword>
<evidence type="ECO:0000256" key="1">
    <source>
        <dbReference type="SAM" id="MobiDB-lite"/>
    </source>
</evidence>
<organism evidence="3 4">
    <name type="scientific">Prorocentrum cordatum</name>
    <dbReference type="NCBI Taxonomy" id="2364126"/>
    <lineage>
        <taxon>Eukaryota</taxon>
        <taxon>Sar</taxon>
        <taxon>Alveolata</taxon>
        <taxon>Dinophyceae</taxon>
        <taxon>Prorocentrales</taxon>
        <taxon>Prorocentraceae</taxon>
        <taxon>Prorocentrum</taxon>
    </lineage>
</organism>
<evidence type="ECO:0000313" key="4">
    <source>
        <dbReference type="Proteomes" id="UP001189429"/>
    </source>
</evidence>
<dbReference type="EMBL" id="CAUYUJ010014297">
    <property type="protein sequence ID" value="CAK0839485.1"/>
    <property type="molecule type" value="Genomic_DNA"/>
</dbReference>
<evidence type="ECO:0000256" key="2">
    <source>
        <dbReference type="SAM" id="SignalP"/>
    </source>
</evidence>
<comment type="caution">
    <text evidence="3">The sequence shown here is derived from an EMBL/GenBank/DDBJ whole genome shotgun (WGS) entry which is preliminary data.</text>
</comment>
<protein>
    <recommendedName>
        <fullName evidence="5">F-box domain-containing protein</fullName>
    </recommendedName>
</protein>
<gene>
    <name evidence="3" type="ORF">PCOR1329_LOCUS35154</name>
</gene>
<evidence type="ECO:0000313" key="3">
    <source>
        <dbReference type="EMBL" id="CAK0839485.1"/>
    </source>
</evidence>